<proteinExistence type="predicted"/>
<evidence type="ECO:0000313" key="3">
    <source>
        <dbReference type="Proteomes" id="UP000800092"/>
    </source>
</evidence>
<dbReference type="PANTHER" id="PTHR43157:SF31">
    <property type="entry name" value="PHOSPHATIDYLINOSITOL-GLYCAN BIOSYNTHESIS CLASS F PROTEIN"/>
    <property type="match status" value="1"/>
</dbReference>
<evidence type="ECO:0000313" key="2">
    <source>
        <dbReference type="EMBL" id="KAF2228633.1"/>
    </source>
</evidence>
<dbReference type="InterPro" id="IPR002347">
    <property type="entry name" value="SDR_fam"/>
</dbReference>
<reference evidence="2" key="1">
    <citation type="journal article" date="2020" name="Stud. Mycol.">
        <title>101 Dothideomycetes genomes: a test case for predicting lifestyles and emergence of pathogens.</title>
        <authorList>
            <person name="Haridas S."/>
            <person name="Albert R."/>
            <person name="Binder M."/>
            <person name="Bloem J."/>
            <person name="Labutti K."/>
            <person name="Salamov A."/>
            <person name="Andreopoulos B."/>
            <person name="Baker S."/>
            <person name="Barry K."/>
            <person name="Bills G."/>
            <person name="Bluhm B."/>
            <person name="Cannon C."/>
            <person name="Castanera R."/>
            <person name="Culley D."/>
            <person name="Daum C."/>
            <person name="Ezra D."/>
            <person name="Gonzalez J."/>
            <person name="Henrissat B."/>
            <person name="Kuo A."/>
            <person name="Liang C."/>
            <person name="Lipzen A."/>
            <person name="Lutzoni F."/>
            <person name="Magnuson J."/>
            <person name="Mondo S."/>
            <person name="Nolan M."/>
            <person name="Ohm R."/>
            <person name="Pangilinan J."/>
            <person name="Park H.-J."/>
            <person name="Ramirez L."/>
            <person name="Alfaro M."/>
            <person name="Sun H."/>
            <person name="Tritt A."/>
            <person name="Yoshinaga Y."/>
            <person name="Zwiers L.-H."/>
            <person name="Turgeon B."/>
            <person name="Goodwin S."/>
            <person name="Spatafora J."/>
            <person name="Crous P."/>
            <person name="Grigoriev I."/>
        </authorList>
    </citation>
    <scope>NUCLEOTIDE SEQUENCE</scope>
    <source>
        <strain evidence="2">Tuck. ex Michener</strain>
    </source>
</reference>
<keyword evidence="1" id="KW-0560">Oxidoreductase</keyword>
<evidence type="ECO:0000256" key="1">
    <source>
        <dbReference type="ARBA" id="ARBA00023002"/>
    </source>
</evidence>
<dbReference type="SUPFAM" id="SSF51735">
    <property type="entry name" value="NAD(P)-binding Rossmann-fold domains"/>
    <property type="match status" value="1"/>
</dbReference>
<accession>A0A6A6GTJ2</accession>
<dbReference type="PRINTS" id="PR00081">
    <property type="entry name" value="GDHRDH"/>
</dbReference>
<keyword evidence="3" id="KW-1185">Reference proteome</keyword>
<dbReference type="Pfam" id="PF00106">
    <property type="entry name" value="adh_short"/>
    <property type="match status" value="1"/>
</dbReference>
<protein>
    <submittedName>
        <fullName evidence="2">Short-chain dehydrogenase/reductase</fullName>
    </submittedName>
</protein>
<dbReference type="OrthoDB" id="542013at2759"/>
<dbReference type="Proteomes" id="UP000800092">
    <property type="component" value="Unassembled WGS sequence"/>
</dbReference>
<organism evidence="2 3">
    <name type="scientific">Viridothelium virens</name>
    <name type="common">Speckled blister lichen</name>
    <name type="synonym">Trypethelium virens</name>
    <dbReference type="NCBI Taxonomy" id="1048519"/>
    <lineage>
        <taxon>Eukaryota</taxon>
        <taxon>Fungi</taxon>
        <taxon>Dikarya</taxon>
        <taxon>Ascomycota</taxon>
        <taxon>Pezizomycotina</taxon>
        <taxon>Dothideomycetes</taxon>
        <taxon>Dothideomycetes incertae sedis</taxon>
        <taxon>Trypetheliales</taxon>
        <taxon>Trypetheliaceae</taxon>
        <taxon>Viridothelium</taxon>
    </lineage>
</organism>
<dbReference type="Gene3D" id="3.40.50.720">
    <property type="entry name" value="NAD(P)-binding Rossmann-like Domain"/>
    <property type="match status" value="1"/>
</dbReference>
<dbReference type="PANTHER" id="PTHR43157">
    <property type="entry name" value="PHOSPHATIDYLINOSITOL-GLYCAN BIOSYNTHESIS CLASS F PROTEIN-RELATED"/>
    <property type="match status" value="1"/>
</dbReference>
<dbReference type="AlphaFoldDB" id="A0A6A6GTJ2"/>
<gene>
    <name evidence="2" type="ORF">EV356DRAFT_457350</name>
</gene>
<sequence>MTTETSEFSINPKIGVGLVTFIYDQLFVTPKYPTQSVAGETIIVTGANVGLGLETARHFYRLGCARMVLAVRTISKGQKAKENIVESIKQRKDADAVEVWQLDLDSTDSTLGFVRWVNAELPRVDKVVENAGINSRTWATAEGFERNIQVNVVNTCLVAMALLPKMTQTKERYPDSLPTLTIVSSGAHRLTKFEEVNASDIYAQLNNEKSYKGGERYQITKLLEILVVREVVSRHSVANSGAPPVIINLANPGLCTSELDRGVKSGAIVSFLRRWFERTTEVGARTLVLAACAGFNSNGESVVDGKIESVESWIYTDMGQRVQKKVFDQTLRILENRKPGIGAEAGL</sequence>
<name>A0A6A6GTJ2_VIRVR</name>
<dbReference type="GO" id="GO:0016491">
    <property type="term" value="F:oxidoreductase activity"/>
    <property type="evidence" value="ECO:0007669"/>
    <property type="project" value="UniProtKB-KW"/>
</dbReference>
<dbReference type="EMBL" id="ML991904">
    <property type="protein sequence ID" value="KAF2228633.1"/>
    <property type="molecule type" value="Genomic_DNA"/>
</dbReference>
<dbReference type="InterPro" id="IPR036291">
    <property type="entry name" value="NAD(P)-bd_dom_sf"/>
</dbReference>